<keyword evidence="3 6" id="KW-0812">Transmembrane</keyword>
<evidence type="ECO:0000313" key="8">
    <source>
        <dbReference type="Proteomes" id="UP001228504"/>
    </source>
</evidence>
<evidence type="ECO:0000256" key="4">
    <source>
        <dbReference type="ARBA" id="ARBA00022989"/>
    </source>
</evidence>
<evidence type="ECO:0000313" key="7">
    <source>
        <dbReference type="EMBL" id="MDQ0149383.1"/>
    </source>
</evidence>
<reference evidence="7 8" key="1">
    <citation type="submission" date="2023-07" db="EMBL/GenBank/DDBJ databases">
        <title>Genomic Encyclopedia of Type Strains, Phase IV (KMG-IV): sequencing the most valuable type-strain genomes for metagenomic binning, comparative biology and taxonomic classification.</title>
        <authorList>
            <person name="Goeker M."/>
        </authorList>
    </citation>
    <scope>NUCLEOTIDE SEQUENCE [LARGE SCALE GENOMIC DNA]</scope>
    <source>
        <strain evidence="7 8">DSM 20694</strain>
    </source>
</reference>
<keyword evidence="8" id="KW-1185">Reference proteome</keyword>
<dbReference type="RefSeq" id="WP_307484791.1">
    <property type="nucleotide sequence ID" value="NZ_JAUSUF010000003.1"/>
</dbReference>
<feature type="transmembrane region" description="Helical" evidence="6">
    <location>
        <begin position="212"/>
        <end position="232"/>
    </location>
</feature>
<dbReference type="Pfam" id="PF02361">
    <property type="entry name" value="CbiQ"/>
    <property type="match status" value="1"/>
</dbReference>
<accession>A0ABT9USS8</accession>
<sequence length="238" mass="27558">MSGKKFRLDFRTKLFMTLILSYTLLLGNLQQKYLYVAVVASLLPYVFLLFQKEYKSVLIGSGFIIVALLIQKYYLYQSAGIINTFFLFISMIFLRMLPGFMMGKYTLSSTNMSEIVYCLKKMKIPDEIIIPITVMTRFFNTIKEDYSQIKDAMYLHGLTTRRLLFKPIKFFEYRGVPLFMIATKTADDVAISAMTRGMKVREKRSTLTESKFALADYICFLLMFVLIGFYIGGKYAGN</sequence>
<name>A0ABT9USS8_9FIRM</name>
<keyword evidence="4 6" id="KW-1133">Transmembrane helix</keyword>
<dbReference type="PANTHER" id="PTHR34857:SF2">
    <property type="entry name" value="SLL0384 PROTEIN"/>
    <property type="match status" value="1"/>
</dbReference>
<feature type="transmembrane region" description="Helical" evidence="6">
    <location>
        <begin position="57"/>
        <end position="74"/>
    </location>
</feature>
<proteinExistence type="predicted"/>
<comment type="subcellular location">
    <subcellularLocation>
        <location evidence="1">Membrane</location>
        <topology evidence="1">Multi-pass membrane protein</topology>
    </subcellularLocation>
</comment>
<dbReference type="CDD" id="cd16914">
    <property type="entry name" value="EcfT"/>
    <property type="match status" value="1"/>
</dbReference>
<dbReference type="InterPro" id="IPR051611">
    <property type="entry name" value="ECF_transporter_component"/>
</dbReference>
<protein>
    <submittedName>
        <fullName evidence="7">Energy-coupling factor transport system permease protein</fullName>
    </submittedName>
</protein>
<comment type="caution">
    <text evidence="7">The sequence shown here is derived from an EMBL/GenBank/DDBJ whole genome shotgun (WGS) entry which is preliminary data.</text>
</comment>
<feature type="transmembrane region" description="Helical" evidence="6">
    <location>
        <begin position="80"/>
        <end position="97"/>
    </location>
</feature>
<feature type="transmembrane region" description="Helical" evidence="6">
    <location>
        <begin position="33"/>
        <end position="50"/>
    </location>
</feature>
<evidence type="ECO:0000256" key="6">
    <source>
        <dbReference type="SAM" id="Phobius"/>
    </source>
</evidence>
<evidence type="ECO:0000256" key="5">
    <source>
        <dbReference type="ARBA" id="ARBA00023136"/>
    </source>
</evidence>
<dbReference type="EMBL" id="JAUSUF010000003">
    <property type="protein sequence ID" value="MDQ0149383.1"/>
    <property type="molecule type" value="Genomic_DNA"/>
</dbReference>
<dbReference type="InterPro" id="IPR003339">
    <property type="entry name" value="ABC/ECF_trnsptr_transmembrane"/>
</dbReference>
<feature type="transmembrane region" description="Helical" evidence="6">
    <location>
        <begin position="12"/>
        <end position="27"/>
    </location>
</feature>
<gene>
    <name evidence="7" type="ORF">J2S18_001313</name>
</gene>
<organism evidence="7 8">
    <name type="scientific">Eubacterium multiforme</name>
    <dbReference type="NCBI Taxonomy" id="83339"/>
    <lineage>
        <taxon>Bacteria</taxon>
        <taxon>Bacillati</taxon>
        <taxon>Bacillota</taxon>
        <taxon>Clostridia</taxon>
        <taxon>Eubacteriales</taxon>
        <taxon>Eubacteriaceae</taxon>
        <taxon>Eubacterium</taxon>
    </lineage>
</organism>
<evidence type="ECO:0000256" key="1">
    <source>
        <dbReference type="ARBA" id="ARBA00004141"/>
    </source>
</evidence>
<keyword evidence="5 6" id="KW-0472">Membrane</keyword>
<keyword evidence="2" id="KW-1003">Cell membrane</keyword>
<evidence type="ECO:0000256" key="3">
    <source>
        <dbReference type="ARBA" id="ARBA00022692"/>
    </source>
</evidence>
<evidence type="ECO:0000256" key="2">
    <source>
        <dbReference type="ARBA" id="ARBA00022475"/>
    </source>
</evidence>
<dbReference type="PANTHER" id="PTHR34857">
    <property type="entry name" value="SLL0384 PROTEIN"/>
    <property type="match status" value="1"/>
</dbReference>
<dbReference type="Proteomes" id="UP001228504">
    <property type="component" value="Unassembled WGS sequence"/>
</dbReference>